<feature type="compositionally biased region" description="Basic and acidic residues" evidence="3">
    <location>
        <begin position="974"/>
        <end position="995"/>
    </location>
</feature>
<feature type="region of interest" description="Disordered" evidence="3">
    <location>
        <begin position="704"/>
        <end position="727"/>
    </location>
</feature>
<dbReference type="GO" id="GO:0030276">
    <property type="term" value="F:clathrin binding"/>
    <property type="evidence" value="ECO:0007669"/>
    <property type="project" value="TreeGrafter"/>
</dbReference>
<dbReference type="GO" id="GO:0072318">
    <property type="term" value="P:clathrin coat disassembly"/>
    <property type="evidence" value="ECO:0007669"/>
    <property type="project" value="TreeGrafter"/>
</dbReference>
<dbReference type="PANTHER" id="PTHR23172:SF87">
    <property type="entry name" value="CHAPERONE DNAJ-DOMAIN SUPERFAMILY PROTEIN"/>
    <property type="match status" value="1"/>
</dbReference>
<dbReference type="Proteomes" id="UP001164929">
    <property type="component" value="Chromosome 7"/>
</dbReference>
<protein>
    <submittedName>
        <fullName evidence="4">Auxilin-like protein 1 isoform X1</fullName>
    </submittedName>
</protein>
<comment type="caution">
    <text evidence="4">The sequence shown here is derived from an EMBL/GenBank/DDBJ whole genome shotgun (WGS) entry which is preliminary data.</text>
</comment>
<feature type="coiled-coil region" evidence="2">
    <location>
        <begin position="1225"/>
        <end position="1277"/>
    </location>
</feature>
<dbReference type="EMBL" id="JAQIZT010000007">
    <property type="protein sequence ID" value="KAJ6989971.1"/>
    <property type="molecule type" value="Genomic_DNA"/>
</dbReference>
<feature type="compositionally biased region" description="Basic and acidic residues" evidence="3">
    <location>
        <begin position="419"/>
        <end position="433"/>
    </location>
</feature>
<accession>A0AAD6VVK1</accession>
<feature type="compositionally biased region" description="Basic and acidic residues" evidence="3">
    <location>
        <begin position="1164"/>
        <end position="1176"/>
    </location>
</feature>
<dbReference type="GO" id="GO:0005737">
    <property type="term" value="C:cytoplasm"/>
    <property type="evidence" value="ECO:0007669"/>
    <property type="project" value="TreeGrafter"/>
</dbReference>
<feature type="compositionally biased region" description="Basic and acidic residues" evidence="3">
    <location>
        <begin position="1120"/>
        <end position="1129"/>
    </location>
</feature>
<feature type="compositionally biased region" description="Acidic residues" evidence="3">
    <location>
        <begin position="129"/>
        <end position="142"/>
    </location>
</feature>
<feature type="compositionally biased region" description="Basic and acidic residues" evidence="3">
    <location>
        <begin position="621"/>
        <end position="673"/>
    </location>
</feature>
<dbReference type="PANTHER" id="PTHR23172">
    <property type="entry name" value="AUXILIN/CYCLIN G-ASSOCIATED KINASE-RELATED"/>
    <property type="match status" value="1"/>
</dbReference>
<dbReference type="Gene3D" id="1.10.287.110">
    <property type="entry name" value="DnaJ domain"/>
    <property type="match status" value="1"/>
</dbReference>
<reference evidence="4" key="1">
    <citation type="journal article" date="2023" name="Mol. Ecol. Resour.">
        <title>Chromosome-level genome assembly of a triploid poplar Populus alba 'Berolinensis'.</title>
        <authorList>
            <person name="Chen S."/>
            <person name="Yu Y."/>
            <person name="Wang X."/>
            <person name="Wang S."/>
            <person name="Zhang T."/>
            <person name="Zhou Y."/>
            <person name="He R."/>
            <person name="Meng N."/>
            <person name="Wang Y."/>
            <person name="Liu W."/>
            <person name="Liu Z."/>
            <person name="Liu J."/>
            <person name="Guo Q."/>
            <person name="Huang H."/>
            <person name="Sederoff R.R."/>
            <person name="Wang G."/>
            <person name="Qu G."/>
            <person name="Chen S."/>
        </authorList>
    </citation>
    <scope>NUCLEOTIDE SEQUENCE</scope>
    <source>
        <strain evidence="4">SC-2020</strain>
    </source>
</reference>
<organism evidence="4 5">
    <name type="scientific">Populus alba x Populus x berolinensis</name>
    <dbReference type="NCBI Taxonomy" id="444605"/>
    <lineage>
        <taxon>Eukaryota</taxon>
        <taxon>Viridiplantae</taxon>
        <taxon>Streptophyta</taxon>
        <taxon>Embryophyta</taxon>
        <taxon>Tracheophyta</taxon>
        <taxon>Spermatophyta</taxon>
        <taxon>Magnoliopsida</taxon>
        <taxon>eudicotyledons</taxon>
        <taxon>Gunneridae</taxon>
        <taxon>Pentapetalae</taxon>
        <taxon>rosids</taxon>
        <taxon>fabids</taxon>
        <taxon>Malpighiales</taxon>
        <taxon>Salicaceae</taxon>
        <taxon>Saliceae</taxon>
        <taxon>Populus</taxon>
    </lineage>
</organism>
<feature type="coiled-coil region" evidence="2">
    <location>
        <begin position="1342"/>
        <end position="1377"/>
    </location>
</feature>
<feature type="compositionally biased region" description="Low complexity" evidence="3">
    <location>
        <begin position="317"/>
        <end position="328"/>
    </location>
</feature>
<feature type="region of interest" description="Disordered" evidence="3">
    <location>
        <begin position="1103"/>
        <end position="1176"/>
    </location>
</feature>
<feature type="region of interest" description="Disordered" evidence="3">
    <location>
        <begin position="409"/>
        <end position="464"/>
    </location>
</feature>
<evidence type="ECO:0000256" key="2">
    <source>
        <dbReference type="SAM" id="Coils"/>
    </source>
</evidence>
<dbReference type="SUPFAM" id="SSF46565">
    <property type="entry name" value="Chaperone J-domain"/>
    <property type="match status" value="1"/>
</dbReference>
<keyword evidence="5" id="KW-1185">Reference proteome</keyword>
<feature type="compositionally biased region" description="Basic and acidic residues" evidence="3">
    <location>
        <begin position="893"/>
        <end position="907"/>
    </location>
</feature>
<feature type="region of interest" description="Disordered" evidence="3">
    <location>
        <begin position="204"/>
        <end position="224"/>
    </location>
</feature>
<feature type="compositionally biased region" description="Pro residues" evidence="3">
    <location>
        <begin position="290"/>
        <end position="300"/>
    </location>
</feature>
<feature type="region of interest" description="Disordered" evidence="3">
    <location>
        <begin position="970"/>
        <end position="1075"/>
    </location>
</feature>
<dbReference type="InterPro" id="IPR036869">
    <property type="entry name" value="J_dom_sf"/>
</dbReference>
<name>A0AAD6VVK1_9ROSI</name>
<feature type="compositionally biased region" description="Basic and acidic residues" evidence="3">
    <location>
        <begin position="747"/>
        <end position="867"/>
    </location>
</feature>
<feature type="compositionally biased region" description="Basic and acidic residues" evidence="3">
    <location>
        <begin position="558"/>
        <end position="568"/>
    </location>
</feature>
<dbReference type="GO" id="GO:0072583">
    <property type="term" value="P:clathrin-dependent endocytosis"/>
    <property type="evidence" value="ECO:0007669"/>
    <property type="project" value="TreeGrafter"/>
</dbReference>
<feature type="region of interest" description="Disordered" evidence="3">
    <location>
        <begin position="1302"/>
        <end position="1323"/>
    </location>
</feature>
<feature type="region of interest" description="Disordered" evidence="3">
    <location>
        <begin position="121"/>
        <end position="143"/>
    </location>
</feature>
<feature type="compositionally biased region" description="Basic and acidic residues" evidence="3">
    <location>
        <begin position="208"/>
        <end position="224"/>
    </location>
</feature>
<gene>
    <name evidence="4" type="ORF">NC653_018472</name>
</gene>
<feature type="region of interest" description="Disordered" evidence="3">
    <location>
        <begin position="747"/>
        <end position="927"/>
    </location>
</feature>
<proteinExistence type="predicted"/>
<keyword evidence="1 2" id="KW-0175">Coiled coil</keyword>
<dbReference type="FunFam" id="1.10.287.110:FF:000009">
    <property type="entry name" value="Auxilin-related protein 1"/>
    <property type="match status" value="1"/>
</dbReference>
<feature type="region of interest" description="Disordered" evidence="3">
    <location>
        <begin position="545"/>
        <end position="568"/>
    </location>
</feature>
<evidence type="ECO:0000256" key="1">
    <source>
        <dbReference type="ARBA" id="ARBA00023054"/>
    </source>
</evidence>
<feature type="compositionally biased region" description="Polar residues" evidence="3">
    <location>
        <begin position="1302"/>
        <end position="1322"/>
    </location>
</feature>
<evidence type="ECO:0000313" key="4">
    <source>
        <dbReference type="EMBL" id="KAJ6989971.1"/>
    </source>
</evidence>
<feature type="compositionally biased region" description="Polar residues" evidence="3">
    <location>
        <begin position="1140"/>
        <end position="1151"/>
    </location>
</feature>
<sequence length="1486" mass="168604">MENLPHSQHPNMLSKKLFTNPSKTVYDDVFGGPPRFGGAPTLSPRVEDYSEIFGGFHAPRGASSSIPVLDLPLVDNEAAEDVFFDVRSCSGLDYNEVFGGFNGSDFAVSFEELMMKQSDGRDFSSDEAWTPEDPEYLSEDSDNYTKNQCLSNGDSHESIDGIMEFNISYHKATQSSNKDMPNGITYVTQPLDVPGYAFMVDKTMSSPKSDDEHPPLQVSDDGHLNIDFTGEMLGAKKLRKTMSHPANGSADDLVFGNEVRPHKEYVRNDSLPNERFVTISHVSLKTHPSQLPPPSRPPPALDVKKRDSCKSTPNCQSAASSGSAGDSSPPYFDVEVDASSSAAASAAAIKEAMEKAQVKLKSAKELMNRKRGGFQNHTKLGSKNDRKDREGRVVKIVDVSGSTKYEGVQGTCESEENGMDDRKKVKMPDSLEGRRHRNAAKMSSDEKLGRESLSSQGSDKIDEASEWKEATQFFELVRTNVPRKVIDLSNNDNFFMQNTNIHEGQKVKKVAMEASQQQLENGKKVQAVTGDHELEEYAKNTKVSKPARDLGGSNGRSEAAKVTHREKGLEKKVQVAQEVLRVEDEEKLRMDKQSLETDKRRTRADGSQKHELMGEVPRAQSKHEAKQTAEDKEKEPWLKEAVRSVENEKLFIHKKEGGERRQRSTFEKEENEKKLTAALEQLENERRLKKALEQKEKEKMIKEARVREETEKKQREAYETQEEEKRLRAALEQEENERRLKEALVKEENERRLKEIHEKEEYERRLREAADREENERRQRRIREREENEKRLNKALEKEENERRIRENEGRLREAHQREEKERRLKEARQREENEKRLKEAIEHENEKKQREANEKEGNEKKCKEVFENEGIGDTLEQETTEKQLEETNEQDESGKLRETPEGEVRELGTCTSEEMEDASKETCNLENTEVKLKDGSENYKPGILNEMGENCRVVKQACKTEVNRNLGSTRLAGKHEGKNGKQEVTEEIAHEEIGKVPPELKISDKEEAVETVSTQAGGKTKVSGLAQGNLEHENNVVEDDAVSDYGDEKTRKVGEAGNGTGRKSIEKTKKATQVESDIANQGKEFAQDRSDRRKNIPQAVAMNHEDRKENFMSTGAVKKSGETGRKIEAAQPANLEAKGSTTGSTQQLNTSERKVKNLNKTLSSEEKEVERMRREKELEMERLRKLEEEREREKEREKDRMAVDRAALDARERVHFEARDRAERAAVERAITEARERLEKACAEAREKSLTDNRSLEARLRERAAVERAAAEARERAFGKVMSERTAFEARERVERSVSDKFSASSRNGGMGPSSSPSVYNGSYYMERSEGVEGESPQRCKARLERHRRTAERAAKALAEKNMRDLLAQREQAERNRLAETLDADVKRWSSGKEGNLRALLSTLQYILGSDSGWQPIPLTEVITSAAVKKAYRKATLCVHPDKLQQRGASIQQKYICEKVFDLLKVLFCTLLATTSVIIETGKYA</sequence>
<feature type="compositionally biased region" description="Basic and acidic residues" evidence="3">
    <location>
        <begin position="589"/>
        <end position="613"/>
    </location>
</feature>
<dbReference type="GO" id="GO:0031982">
    <property type="term" value="C:vesicle"/>
    <property type="evidence" value="ECO:0007669"/>
    <property type="project" value="TreeGrafter"/>
</dbReference>
<evidence type="ECO:0000313" key="5">
    <source>
        <dbReference type="Proteomes" id="UP001164929"/>
    </source>
</evidence>
<feature type="region of interest" description="Disordered" evidence="3">
    <location>
        <begin position="589"/>
        <end position="673"/>
    </location>
</feature>
<feature type="region of interest" description="Disordered" evidence="3">
    <location>
        <begin position="284"/>
        <end position="329"/>
    </location>
</feature>
<evidence type="ECO:0000256" key="3">
    <source>
        <dbReference type="SAM" id="MobiDB-lite"/>
    </source>
</evidence>